<dbReference type="EMBL" id="RCTY01000044">
    <property type="protein sequence ID" value="ROU05547.1"/>
    <property type="molecule type" value="Genomic_DNA"/>
</dbReference>
<evidence type="ECO:0000313" key="2">
    <source>
        <dbReference type="Proteomes" id="UP000275910"/>
    </source>
</evidence>
<name>A0A3N2RDN4_LYSEN</name>
<dbReference type="AlphaFoldDB" id="A0A3N2RDN4"/>
<evidence type="ECO:0000313" key="1">
    <source>
        <dbReference type="EMBL" id="ROU05547.1"/>
    </source>
</evidence>
<organism evidence="1 2">
    <name type="scientific">Lysobacter enzymogenes</name>
    <dbReference type="NCBI Taxonomy" id="69"/>
    <lineage>
        <taxon>Bacteria</taxon>
        <taxon>Pseudomonadati</taxon>
        <taxon>Pseudomonadota</taxon>
        <taxon>Gammaproteobacteria</taxon>
        <taxon>Lysobacterales</taxon>
        <taxon>Lysobacteraceae</taxon>
        <taxon>Lysobacter</taxon>
    </lineage>
</organism>
<comment type="caution">
    <text evidence="1">The sequence shown here is derived from an EMBL/GenBank/DDBJ whole genome shotgun (WGS) entry which is preliminary data.</text>
</comment>
<gene>
    <name evidence="1" type="ORF">D9T17_17755</name>
</gene>
<sequence>MGCVPPDAQGRYEGEDLLYIGADLSGQYENTSKPLKVERVAGRPSAWAVVTTFSPGTGEYEGQEIVTYVLRDGELSIQTGDATAVYVRCRYKID</sequence>
<protein>
    <submittedName>
        <fullName evidence="1">Uncharacterized protein</fullName>
    </submittedName>
</protein>
<proteinExistence type="predicted"/>
<dbReference type="Proteomes" id="UP000275910">
    <property type="component" value="Unassembled WGS sequence"/>
</dbReference>
<accession>A0A3N2RDN4</accession>
<reference evidence="1 2" key="1">
    <citation type="submission" date="2018-10" db="EMBL/GenBank/DDBJ databases">
        <title>The genome of Lysobacter enzymogenes OH11.</title>
        <authorList>
            <person name="Liu F."/>
            <person name="Zhao Y."/>
            <person name="Qian G."/>
            <person name="Chen Y."/>
            <person name="Xu H."/>
        </authorList>
    </citation>
    <scope>NUCLEOTIDE SEQUENCE [LARGE SCALE GENOMIC DNA]</scope>
    <source>
        <strain evidence="1 2">OH11</strain>
    </source>
</reference>